<reference evidence="3 4" key="1">
    <citation type="submission" date="2024-03" db="EMBL/GenBank/DDBJ databases">
        <title>High-quality draft genome sequence of Oceanobacter sp. wDCs-4.</title>
        <authorList>
            <person name="Dong C."/>
        </authorList>
    </citation>
    <scope>NUCLEOTIDE SEQUENCE [LARGE SCALE GENOMIC DNA]</scope>
    <source>
        <strain evidence="4">wDCs-4</strain>
    </source>
</reference>
<accession>A0ABW8NG45</accession>
<comment type="caution">
    <text evidence="3">The sequence shown here is derived from an EMBL/GenBank/DDBJ whole genome shotgun (WGS) entry which is preliminary data.</text>
</comment>
<keyword evidence="1" id="KW-0472">Membrane</keyword>
<gene>
    <name evidence="3" type="ORF">WG929_05875</name>
</gene>
<dbReference type="SUPFAM" id="SSF52833">
    <property type="entry name" value="Thioredoxin-like"/>
    <property type="match status" value="1"/>
</dbReference>
<dbReference type="Proteomes" id="UP001620597">
    <property type="component" value="Unassembled WGS sequence"/>
</dbReference>
<evidence type="ECO:0000256" key="1">
    <source>
        <dbReference type="SAM" id="Phobius"/>
    </source>
</evidence>
<feature type="transmembrane region" description="Helical" evidence="1">
    <location>
        <begin position="23"/>
        <end position="43"/>
    </location>
</feature>
<organism evidence="3 4">
    <name type="scientific">Oceanobacter antarcticus</name>
    <dbReference type="NCBI Taxonomy" id="3133425"/>
    <lineage>
        <taxon>Bacteria</taxon>
        <taxon>Pseudomonadati</taxon>
        <taxon>Pseudomonadota</taxon>
        <taxon>Gammaproteobacteria</taxon>
        <taxon>Oceanospirillales</taxon>
        <taxon>Oceanospirillaceae</taxon>
        <taxon>Oceanobacter</taxon>
    </lineage>
</organism>
<keyword evidence="4" id="KW-1185">Reference proteome</keyword>
<feature type="domain" description="DUF6436" evidence="2">
    <location>
        <begin position="78"/>
        <end position="218"/>
    </location>
</feature>
<keyword evidence="1" id="KW-0812">Transmembrane</keyword>
<dbReference type="RefSeq" id="WP_416205289.1">
    <property type="nucleotide sequence ID" value="NZ_JBBKTX010000005.1"/>
</dbReference>
<protein>
    <submittedName>
        <fullName evidence="3">DUF6436 domain-containing protein</fullName>
    </submittedName>
</protein>
<keyword evidence="1" id="KW-1133">Transmembrane helix</keyword>
<evidence type="ECO:0000313" key="3">
    <source>
        <dbReference type="EMBL" id="MFK4751933.1"/>
    </source>
</evidence>
<dbReference type="InterPro" id="IPR036249">
    <property type="entry name" value="Thioredoxin-like_sf"/>
</dbReference>
<proteinExistence type="predicted"/>
<sequence>MNTSSPSLPPEPPGGSHHRQRNIVLGLVVVLWLGGTGLALWWFQSQTIRPFLPAQTSPAALSTQTLESTLASLLVQTAPTAVQAPVTLVHFWNPDCLCNQVSRRHFDGLVSAFDASQLRIVVVAAANASTAQLAEFRRLNGQRMELVQANGLTRQLPSSPALALIKANGQLGYFGAYGFGALCSVANDDFFPNMVRQMIDGQYGPFVNIAGSGCFCQWPDPVSGTN</sequence>
<evidence type="ECO:0000259" key="2">
    <source>
        <dbReference type="Pfam" id="PF20029"/>
    </source>
</evidence>
<evidence type="ECO:0000313" key="4">
    <source>
        <dbReference type="Proteomes" id="UP001620597"/>
    </source>
</evidence>
<dbReference type="InterPro" id="IPR045494">
    <property type="entry name" value="DUF6436"/>
</dbReference>
<name>A0ABW8NG45_9GAMM</name>
<dbReference type="Pfam" id="PF20029">
    <property type="entry name" value="DUF6436"/>
    <property type="match status" value="1"/>
</dbReference>
<dbReference type="EMBL" id="JBBKTX010000005">
    <property type="protein sequence ID" value="MFK4751933.1"/>
    <property type="molecule type" value="Genomic_DNA"/>
</dbReference>